<sequence length="54" mass="6220">MRNREKWCINQTGYEAGGFEIVLVVTEAWPFYVFNFGVSGQVANQLQRGHDDLK</sequence>
<keyword evidence="2" id="KW-1185">Reference proteome</keyword>
<gene>
    <name evidence="1" type="ORF">QWZ16_09300</name>
</gene>
<dbReference type="EMBL" id="JAUFQC010000001">
    <property type="protein sequence ID" value="MDN3609893.1"/>
    <property type="molecule type" value="Genomic_DNA"/>
</dbReference>
<dbReference type="Proteomes" id="UP001238540">
    <property type="component" value="Unassembled WGS sequence"/>
</dbReference>
<reference evidence="2" key="1">
    <citation type="journal article" date="2019" name="Int. J. Syst. Evol. Microbiol.">
        <title>The Global Catalogue of Microorganisms (GCM) 10K type strain sequencing project: providing services to taxonomists for standard genome sequencing and annotation.</title>
        <authorList>
            <consortium name="The Broad Institute Genomics Platform"/>
            <consortium name="The Broad Institute Genome Sequencing Center for Infectious Disease"/>
            <person name="Wu L."/>
            <person name="Ma J."/>
        </authorList>
    </citation>
    <scope>NUCLEOTIDE SEQUENCE [LARGE SCALE GENOMIC DNA]</scope>
    <source>
        <strain evidence="2">CECT 7398</strain>
    </source>
</reference>
<organism evidence="1 2">
    <name type="scientific">Vibrio ostreicida</name>
    <dbReference type="NCBI Taxonomy" id="526588"/>
    <lineage>
        <taxon>Bacteria</taxon>
        <taxon>Pseudomonadati</taxon>
        <taxon>Pseudomonadota</taxon>
        <taxon>Gammaproteobacteria</taxon>
        <taxon>Vibrionales</taxon>
        <taxon>Vibrionaceae</taxon>
        <taxon>Vibrio</taxon>
    </lineage>
</organism>
<name>A0ABT8BUX8_9VIBR</name>
<dbReference type="RefSeq" id="WP_290311633.1">
    <property type="nucleotide sequence ID" value="NZ_JAUFQC010000001.1"/>
</dbReference>
<accession>A0ABT8BUX8</accession>
<evidence type="ECO:0000313" key="1">
    <source>
        <dbReference type="EMBL" id="MDN3609893.1"/>
    </source>
</evidence>
<evidence type="ECO:0000313" key="2">
    <source>
        <dbReference type="Proteomes" id="UP001238540"/>
    </source>
</evidence>
<comment type="caution">
    <text evidence="1">The sequence shown here is derived from an EMBL/GenBank/DDBJ whole genome shotgun (WGS) entry which is preliminary data.</text>
</comment>
<proteinExistence type="predicted"/>
<protein>
    <submittedName>
        <fullName evidence="1">Uncharacterized protein</fullName>
    </submittedName>
</protein>